<organism evidence="7 8">
    <name type="scientific">Agrilactobacillus composti DSM 18527 = JCM 14202</name>
    <dbReference type="NCBI Taxonomy" id="1423734"/>
    <lineage>
        <taxon>Bacteria</taxon>
        <taxon>Bacillati</taxon>
        <taxon>Bacillota</taxon>
        <taxon>Bacilli</taxon>
        <taxon>Lactobacillales</taxon>
        <taxon>Lactobacillaceae</taxon>
        <taxon>Agrilactobacillus</taxon>
    </lineage>
</organism>
<dbReference type="GO" id="GO:0050566">
    <property type="term" value="F:asparaginyl-tRNA synthase (glutamine-hydrolyzing) activity"/>
    <property type="evidence" value="ECO:0007669"/>
    <property type="project" value="RHEA"/>
</dbReference>
<comment type="catalytic activity">
    <reaction evidence="4 6">
        <text>L-aspartyl-tRNA(Asn) + L-glutamine + ATP + H2O = L-asparaginyl-tRNA(Asn) + L-glutamate + ADP + phosphate + 2 H(+)</text>
        <dbReference type="Rhea" id="RHEA:14513"/>
        <dbReference type="Rhea" id="RHEA-COMP:9674"/>
        <dbReference type="Rhea" id="RHEA-COMP:9677"/>
        <dbReference type="ChEBI" id="CHEBI:15377"/>
        <dbReference type="ChEBI" id="CHEBI:15378"/>
        <dbReference type="ChEBI" id="CHEBI:29985"/>
        <dbReference type="ChEBI" id="CHEBI:30616"/>
        <dbReference type="ChEBI" id="CHEBI:43474"/>
        <dbReference type="ChEBI" id="CHEBI:58359"/>
        <dbReference type="ChEBI" id="CHEBI:78515"/>
        <dbReference type="ChEBI" id="CHEBI:78516"/>
        <dbReference type="ChEBI" id="CHEBI:456216"/>
    </reaction>
</comment>
<dbReference type="HAMAP" id="MF_00122">
    <property type="entry name" value="GatC"/>
    <property type="match status" value="1"/>
</dbReference>
<keyword evidence="8" id="KW-1185">Reference proteome</keyword>
<keyword evidence="6" id="KW-0648">Protein biosynthesis</keyword>
<dbReference type="GO" id="GO:0006412">
    <property type="term" value="P:translation"/>
    <property type="evidence" value="ECO:0007669"/>
    <property type="project" value="UniProtKB-UniRule"/>
</dbReference>
<dbReference type="eggNOG" id="COG0721">
    <property type="taxonomic scope" value="Bacteria"/>
</dbReference>
<comment type="caution">
    <text evidence="7">The sequence shown here is derived from an EMBL/GenBank/DDBJ whole genome shotgun (WGS) entry which is preliminary data.</text>
</comment>
<dbReference type="GO" id="GO:0005524">
    <property type="term" value="F:ATP binding"/>
    <property type="evidence" value="ECO:0007669"/>
    <property type="project" value="UniProtKB-KW"/>
</dbReference>
<dbReference type="GO" id="GO:0070681">
    <property type="term" value="P:glutaminyl-tRNAGln biosynthesis via transamidation"/>
    <property type="evidence" value="ECO:0007669"/>
    <property type="project" value="TreeGrafter"/>
</dbReference>
<comment type="function">
    <text evidence="3 6">Allows the formation of correctly charged Asn-tRNA(Asn) or Gln-tRNA(Gln) through the transamidation of misacylated Asp-tRNA(Asn) or Glu-tRNA(Gln) in organisms which lack either or both of asparaginyl-tRNA or glutaminyl-tRNA synthetases. The reaction takes place in the presence of glutamine and ATP through an activated phospho-Asp-tRNA(Asn) or phospho-Glu-tRNA(Gln).</text>
</comment>
<dbReference type="Pfam" id="PF02686">
    <property type="entry name" value="GatC"/>
    <property type="match status" value="1"/>
</dbReference>
<dbReference type="RefSeq" id="WP_035455158.1">
    <property type="nucleotide sequence ID" value="NZ_AZGA01000006.1"/>
</dbReference>
<keyword evidence="6" id="KW-0547">Nucleotide-binding</keyword>
<comment type="similarity">
    <text evidence="1 6">Belongs to the GatC family.</text>
</comment>
<dbReference type="Gene3D" id="1.10.20.60">
    <property type="entry name" value="Glu-tRNAGln amidotransferase C subunit, N-terminal domain"/>
    <property type="match status" value="1"/>
</dbReference>
<gene>
    <name evidence="6" type="primary">gatC</name>
    <name evidence="7" type="ORF">FC83_GL000035</name>
</gene>
<dbReference type="GO" id="GO:0050567">
    <property type="term" value="F:glutaminyl-tRNA synthase (glutamine-hydrolyzing) activity"/>
    <property type="evidence" value="ECO:0007669"/>
    <property type="project" value="UniProtKB-UniRule"/>
</dbReference>
<dbReference type="NCBIfam" id="TIGR00135">
    <property type="entry name" value="gatC"/>
    <property type="match status" value="1"/>
</dbReference>
<sequence>MISKEQVTHVADLARLEFDEAQLNNFTTQLDKIVDFVDQLNEVDTTGIEPTTHVTSAVNVFRDDVPQKGEGRAALLKNVPEERDGLIRVPAIIDKEED</sequence>
<evidence type="ECO:0000256" key="4">
    <source>
        <dbReference type="ARBA" id="ARBA00047380"/>
    </source>
</evidence>
<dbReference type="Proteomes" id="UP000051236">
    <property type="component" value="Unassembled WGS sequence"/>
</dbReference>
<dbReference type="InterPro" id="IPR003837">
    <property type="entry name" value="GatC"/>
</dbReference>
<keyword evidence="6" id="KW-0436">Ligase</keyword>
<evidence type="ECO:0000256" key="5">
    <source>
        <dbReference type="ARBA" id="ARBA00047913"/>
    </source>
</evidence>
<dbReference type="AlphaFoldDB" id="X0QRP7"/>
<dbReference type="GO" id="GO:0006450">
    <property type="term" value="P:regulation of translational fidelity"/>
    <property type="evidence" value="ECO:0007669"/>
    <property type="project" value="InterPro"/>
</dbReference>
<comment type="catalytic activity">
    <reaction evidence="5 6">
        <text>L-glutamyl-tRNA(Gln) + L-glutamine + ATP + H2O = L-glutaminyl-tRNA(Gln) + L-glutamate + ADP + phosphate + H(+)</text>
        <dbReference type="Rhea" id="RHEA:17521"/>
        <dbReference type="Rhea" id="RHEA-COMP:9681"/>
        <dbReference type="Rhea" id="RHEA-COMP:9684"/>
        <dbReference type="ChEBI" id="CHEBI:15377"/>
        <dbReference type="ChEBI" id="CHEBI:15378"/>
        <dbReference type="ChEBI" id="CHEBI:29985"/>
        <dbReference type="ChEBI" id="CHEBI:30616"/>
        <dbReference type="ChEBI" id="CHEBI:43474"/>
        <dbReference type="ChEBI" id="CHEBI:58359"/>
        <dbReference type="ChEBI" id="CHEBI:78520"/>
        <dbReference type="ChEBI" id="CHEBI:78521"/>
        <dbReference type="ChEBI" id="CHEBI:456216"/>
    </reaction>
</comment>
<proteinExistence type="inferred from homology"/>
<keyword evidence="6" id="KW-0067">ATP-binding</keyword>
<protein>
    <recommendedName>
        <fullName evidence="6">Aspartyl/glutamyl-tRNA(Asn/Gln) amidotransferase subunit C</fullName>
        <shortName evidence="6">Asp/Glu-ADT subunit C</shortName>
        <ecNumber evidence="6">6.3.5.-</ecNumber>
    </recommendedName>
</protein>
<evidence type="ECO:0000313" key="8">
    <source>
        <dbReference type="Proteomes" id="UP000051236"/>
    </source>
</evidence>
<name>X0QRP7_9LACO</name>
<accession>X0QRP7</accession>
<dbReference type="EC" id="6.3.5.-" evidence="6"/>
<dbReference type="InterPro" id="IPR036113">
    <property type="entry name" value="Asp/Glu-ADT_sf_sub_c"/>
</dbReference>
<dbReference type="PATRIC" id="fig|1423734.3.peg.35"/>
<dbReference type="PANTHER" id="PTHR15004:SF0">
    <property type="entry name" value="GLUTAMYL-TRNA(GLN) AMIDOTRANSFERASE SUBUNIT C, MITOCHONDRIAL"/>
    <property type="match status" value="1"/>
</dbReference>
<evidence type="ECO:0000256" key="6">
    <source>
        <dbReference type="HAMAP-Rule" id="MF_00122"/>
    </source>
</evidence>
<dbReference type="PANTHER" id="PTHR15004">
    <property type="entry name" value="GLUTAMYL-TRNA(GLN) AMIDOTRANSFERASE SUBUNIT C, MITOCHONDRIAL"/>
    <property type="match status" value="1"/>
</dbReference>
<evidence type="ECO:0000256" key="3">
    <source>
        <dbReference type="ARBA" id="ARBA00024799"/>
    </source>
</evidence>
<comment type="subunit">
    <text evidence="2 6">Heterotrimer of A, B and C subunits.</text>
</comment>
<dbReference type="SUPFAM" id="SSF141000">
    <property type="entry name" value="Glu-tRNAGln amidotransferase C subunit"/>
    <property type="match status" value="1"/>
</dbReference>
<reference evidence="7 8" key="1">
    <citation type="journal article" date="2015" name="Genome Announc.">
        <title>Expanding the biotechnology potential of lactobacilli through comparative genomics of 213 strains and associated genera.</title>
        <authorList>
            <person name="Sun Z."/>
            <person name="Harris H.M."/>
            <person name="McCann A."/>
            <person name="Guo C."/>
            <person name="Argimon S."/>
            <person name="Zhang W."/>
            <person name="Yang X."/>
            <person name="Jeffery I.B."/>
            <person name="Cooney J.C."/>
            <person name="Kagawa T.F."/>
            <person name="Liu W."/>
            <person name="Song Y."/>
            <person name="Salvetti E."/>
            <person name="Wrobel A."/>
            <person name="Rasinkangas P."/>
            <person name="Parkhill J."/>
            <person name="Rea M.C."/>
            <person name="O'Sullivan O."/>
            <person name="Ritari J."/>
            <person name="Douillard F.P."/>
            <person name="Paul Ross R."/>
            <person name="Yang R."/>
            <person name="Briner A.E."/>
            <person name="Felis G.E."/>
            <person name="de Vos W.M."/>
            <person name="Barrangou R."/>
            <person name="Klaenhammer T.R."/>
            <person name="Caufield P.W."/>
            <person name="Cui Y."/>
            <person name="Zhang H."/>
            <person name="O'Toole P.W."/>
        </authorList>
    </citation>
    <scope>NUCLEOTIDE SEQUENCE [LARGE SCALE GENOMIC DNA]</scope>
    <source>
        <strain evidence="7 8">DSM 18527</strain>
    </source>
</reference>
<dbReference type="OrthoDB" id="9813938at2"/>
<evidence type="ECO:0000313" key="7">
    <source>
        <dbReference type="EMBL" id="KRM36137.1"/>
    </source>
</evidence>
<evidence type="ECO:0000256" key="1">
    <source>
        <dbReference type="ARBA" id="ARBA00010757"/>
    </source>
</evidence>
<evidence type="ECO:0000256" key="2">
    <source>
        <dbReference type="ARBA" id="ARBA00011123"/>
    </source>
</evidence>
<dbReference type="EMBL" id="AZGA01000006">
    <property type="protein sequence ID" value="KRM36137.1"/>
    <property type="molecule type" value="Genomic_DNA"/>
</dbReference>
<dbReference type="STRING" id="1423734.FC83_GL000035"/>